<sequence length="163" mass="17684">MSVLIVADTGPLVILAKLDHLHLLRQLFTEIRIPETVLVEATALAYRPDAKRIVGFSAQYANVVPDLAPNDPDYLDYGLDAGETQAISLAKQACCPVLLDERRGRSVAKQEHVDVLGTVGLLLKAKQAGLIPEMGCLLDAMLEQDYRLAPALVQRAKVLAGED</sequence>
<accession>A0ABU6CXN6</accession>
<organism evidence="1 2">
    <name type="scientific">Candidatus Thiothrix phosphatis</name>
    <dbReference type="NCBI Taxonomy" id="3112415"/>
    <lineage>
        <taxon>Bacteria</taxon>
        <taxon>Pseudomonadati</taxon>
        <taxon>Pseudomonadota</taxon>
        <taxon>Gammaproteobacteria</taxon>
        <taxon>Thiotrichales</taxon>
        <taxon>Thiotrichaceae</taxon>
        <taxon>Thiothrix</taxon>
    </lineage>
</organism>
<name>A0ABU6CXN6_9GAMM</name>
<reference evidence="1 2" key="2">
    <citation type="submission" date="2024-01" db="EMBL/GenBank/DDBJ databases">
        <authorList>
            <person name="Xie X."/>
        </authorList>
    </citation>
    <scope>NUCLEOTIDE SEQUENCE [LARGE SCALE GENOMIC DNA]</scope>
    <source>
        <strain evidence="1">SCUT-1</strain>
    </source>
</reference>
<protein>
    <submittedName>
        <fullName evidence="1">DUF3368 domain-containing protein</fullName>
    </submittedName>
</protein>
<comment type="caution">
    <text evidence="1">The sequence shown here is derived from an EMBL/GenBank/DDBJ whole genome shotgun (WGS) entry which is preliminary data.</text>
</comment>
<dbReference type="PANTHER" id="PTHR39550">
    <property type="entry name" value="SLL0658 PROTEIN"/>
    <property type="match status" value="1"/>
</dbReference>
<keyword evidence="2" id="KW-1185">Reference proteome</keyword>
<evidence type="ECO:0000313" key="1">
    <source>
        <dbReference type="EMBL" id="MEB4590842.1"/>
    </source>
</evidence>
<dbReference type="Proteomes" id="UP001308005">
    <property type="component" value="Unassembled WGS sequence"/>
</dbReference>
<dbReference type="InterPro" id="IPR021799">
    <property type="entry name" value="PIN-like_prokaryotic"/>
</dbReference>
<dbReference type="Pfam" id="PF11848">
    <property type="entry name" value="DUF3368"/>
    <property type="match status" value="1"/>
</dbReference>
<dbReference type="EMBL" id="JAYMYJ010000067">
    <property type="protein sequence ID" value="MEB4590842.1"/>
    <property type="molecule type" value="Genomic_DNA"/>
</dbReference>
<gene>
    <name evidence="1" type="ORF">VSS37_07620</name>
</gene>
<reference evidence="2" key="1">
    <citation type="submission" date="2023-07" db="EMBL/GenBank/DDBJ databases">
        <title>The carbon used by Thiothrix.</title>
        <authorList>
            <person name="Chen L."/>
        </authorList>
    </citation>
    <scope>NUCLEOTIDE SEQUENCE [LARGE SCALE GENOMIC DNA]</scope>
</reference>
<evidence type="ECO:0000313" key="2">
    <source>
        <dbReference type="Proteomes" id="UP001308005"/>
    </source>
</evidence>
<proteinExistence type="predicted"/>
<dbReference type="RefSeq" id="WP_324694214.1">
    <property type="nucleotide sequence ID" value="NZ_JAYMYJ010000067.1"/>
</dbReference>
<dbReference type="PANTHER" id="PTHR39550:SF1">
    <property type="entry name" value="SLL0658 PROTEIN"/>
    <property type="match status" value="1"/>
</dbReference>